<dbReference type="GO" id="GO:0046872">
    <property type="term" value="F:metal ion binding"/>
    <property type="evidence" value="ECO:0007669"/>
    <property type="project" value="UniProtKB-KW"/>
</dbReference>
<dbReference type="AlphaFoldDB" id="A0A3N2QWG0"/>
<dbReference type="InterPro" id="IPR011234">
    <property type="entry name" value="Fumarylacetoacetase-like_C"/>
</dbReference>
<keyword evidence="2" id="KW-0479">Metal-binding</keyword>
<feature type="domain" description="Fumarylacetoacetase-like C-terminal" evidence="3">
    <location>
        <begin position="73"/>
        <end position="277"/>
    </location>
</feature>
<dbReference type="PANTHER" id="PTHR42796">
    <property type="entry name" value="FUMARYLACETOACETATE HYDROLASE DOMAIN-CONTAINING PROTEIN 2A-RELATED"/>
    <property type="match status" value="1"/>
</dbReference>
<name>A0A3N2QWG0_9RHOB</name>
<dbReference type="SUPFAM" id="SSF56529">
    <property type="entry name" value="FAH"/>
    <property type="match status" value="1"/>
</dbReference>
<keyword evidence="4" id="KW-0378">Hydrolase</keyword>
<dbReference type="RefSeq" id="WP_123643081.1">
    <property type="nucleotide sequence ID" value="NZ_ML119087.1"/>
</dbReference>
<dbReference type="FunFam" id="3.90.850.10:FF:000002">
    <property type="entry name" value="2-hydroxyhepta-2,4-diene-1,7-dioate isomerase"/>
    <property type="match status" value="1"/>
</dbReference>
<dbReference type="InterPro" id="IPR051121">
    <property type="entry name" value="FAH"/>
</dbReference>
<protein>
    <submittedName>
        <fullName evidence="4">FAA hydrolase family protein</fullName>
    </submittedName>
</protein>
<dbReference type="Proteomes" id="UP000268016">
    <property type="component" value="Unassembled WGS sequence"/>
</dbReference>
<evidence type="ECO:0000259" key="3">
    <source>
        <dbReference type="Pfam" id="PF01557"/>
    </source>
</evidence>
<comment type="caution">
    <text evidence="4">The sequence shown here is derived from an EMBL/GenBank/DDBJ whole genome shotgun (WGS) entry which is preliminary data.</text>
</comment>
<sequence>MKFLRIGPAGHEVPCVLDASGVARNISSLVVDIGPATMPGLIAAVSGVDLSTLPEVATTGARIGSPVARPNNVWCIGLNYADHAEEAGMPIPEEPIIFSKSSLTVCGPNDPILKSKAMTKLDWEVELGIVIGTPALEIAPEAAMDHVFGYVTANDVSERAWQIERGGTWIKGKTYPNFCPTGPWLVTADEVPDPQNLALSLSVNGEVMQDGTTATMIFGVAHVVHYLSQFAQLEPGDLILTGTPPGVGMGLKPPRYLEAGDTVTLSVEGLGQQESVVEAV</sequence>
<dbReference type="EMBL" id="RDRB01000007">
    <property type="protein sequence ID" value="ROT99490.1"/>
    <property type="molecule type" value="Genomic_DNA"/>
</dbReference>
<dbReference type="GO" id="GO:0016787">
    <property type="term" value="F:hydrolase activity"/>
    <property type="evidence" value="ECO:0007669"/>
    <property type="project" value="UniProtKB-KW"/>
</dbReference>
<evidence type="ECO:0000313" key="5">
    <source>
        <dbReference type="Proteomes" id="UP000268016"/>
    </source>
</evidence>
<evidence type="ECO:0000256" key="1">
    <source>
        <dbReference type="ARBA" id="ARBA00010211"/>
    </source>
</evidence>
<gene>
    <name evidence="4" type="ORF">EAT49_14875</name>
</gene>
<dbReference type="Gene3D" id="3.90.850.10">
    <property type="entry name" value="Fumarylacetoacetase-like, C-terminal domain"/>
    <property type="match status" value="1"/>
</dbReference>
<dbReference type="GO" id="GO:0016853">
    <property type="term" value="F:isomerase activity"/>
    <property type="evidence" value="ECO:0007669"/>
    <property type="project" value="UniProtKB-ARBA"/>
</dbReference>
<accession>A0A3N2QWG0</accession>
<comment type="similarity">
    <text evidence="1">Belongs to the FAH family.</text>
</comment>
<proteinExistence type="inferred from homology"/>
<reference evidence="4 5" key="1">
    <citation type="submission" date="2018-10" db="EMBL/GenBank/DDBJ databases">
        <title>Histidinibacterium lentulum gen. nov., sp. nov., a marine bacterium from the culture broth of Picochlorum sp. 122.</title>
        <authorList>
            <person name="Wang G."/>
        </authorList>
    </citation>
    <scope>NUCLEOTIDE SEQUENCE [LARGE SCALE GENOMIC DNA]</scope>
    <source>
        <strain evidence="4 5">B17</strain>
    </source>
</reference>
<dbReference type="OrthoDB" id="5197601at2"/>
<dbReference type="InterPro" id="IPR036663">
    <property type="entry name" value="Fumarylacetoacetase_C_sf"/>
</dbReference>
<evidence type="ECO:0000256" key="2">
    <source>
        <dbReference type="ARBA" id="ARBA00022723"/>
    </source>
</evidence>
<dbReference type="Pfam" id="PF01557">
    <property type="entry name" value="FAA_hydrolase"/>
    <property type="match status" value="1"/>
</dbReference>
<dbReference type="GO" id="GO:0019752">
    <property type="term" value="P:carboxylic acid metabolic process"/>
    <property type="evidence" value="ECO:0007669"/>
    <property type="project" value="UniProtKB-ARBA"/>
</dbReference>
<evidence type="ECO:0000313" key="4">
    <source>
        <dbReference type="EMBL" id="ROT99490.1"/>
    </source>
</evidence>
<keyword evidence="5" id="KW-1185">Reference proteome</keyword>
<dbReference type="PANTHER" id="PTHR42796:SF4">
    <property type="entry name" value="FUMARYLACETOACETATE HYDROLASE DOMAIN-CONTAINING PROTEIN 2A"/>
    <property type="match status" value="1"/>
</dbReference>
<organism evidence="4 5">
    <name type="scientific">Histidinibacterium lentulum</name>
    <dbReference type="NCBI Taxonomy" id="2480588"/>
    <lineage>
        <taxon>Bacteria</taxon>
        <taxon>Pseudomonadati</taxon>
        <taxon>Pseudomonadota</taxon>
        <taxon>Alphaproteobacteria</taxon>
        <taxon>Rhodobacterales</taxon>
        <taxon>Paracoccaceae</taxon>
        <taxon>Histidinibacterium</taxon>
    </lineage>
</organism>